<dbReference type="PANTHER" id="PTHR43790:SF1">
    <property type="entry name" value="XYLOSE IMPORT ATP-BINDING PROTEIN XYLG"/>
    <property type="match status" value="1"/>
</dbReference>
<name>Q6LJD9_PHOPR</name>
<dbReference type="InterPro" id="IPR050107">
    <property type="entry name" value="ABC_carbohydrate_import_ATPase"/>
</dbReference>
<dbReference type="AlphaFoldDB" id="Q6LJD9"/>
<dbReference type="eggNOG" id="COG1129">
    <property type="taxonomic scope" value="Bacteria"/>
</dbReference>
<evidence type="ECO:0000256" key="5">
    <source>
        <dbReference type="ARBA" id="ARBA00022741"/>
    </source>
</evidence>
<keyword evidence="4" id="KW-0677">Repeat</keyword>
<evidence type="ECO:0000259" key="9">
    <source>
        <dbReference type="PROSITE" id="PS50893"/>
    </source>
</evidence>
<dbReference type="Gene3D" id="3.40.50.300">
    <property type="entry name" value="P-loop containing nucleotide triphosphate hydrolases"/>
    <property type="match status" value="2"/>
</dbReference>
<dbReference type="InterPro" id="IPR003439">
    <property type="entry name" value="ABC_transporter-like_ATP-bd"/>
</dbReference>
<keyword evidence="8" id="KW-0472">Membrane</keyword>
<keyword evidence="7" id="KW-1278">Translocase</keyword>
<dbReference type="GO" id="GO:0016887">
    <property type="term" value="F:ATP hydrolysis activity"/>
    <property type="evidence" value="ECO:0007669"/>
    <property type="project" value="InterPro"/>
</dbReference>
<dbReference type="CDD" id="cd03215">
    <property type="entry name" value="ABC_Carb_Monos_II"/>
    <property type="match status" value="1"/>
</dbReference>
<keyword evidence="1" id="KW-0813">Transport</keyword>
<sequence length="506" mass="55268">MLPFSWKPIMSNEAFITLKRVSKHFGSVKALDGINLTFNKGEVHCLAGKNGCGKSTLFKVISGVHAPEKGAEIVLDGKTYSRLNPQQSIEHGIQVIYQDLSLFPNLTVAENIAVQDHMAWTKGLVKQARLDAIAKAAMDKVGVSLPLTKRVEQLSIAECQLVAICRAMASDAKLVIMDEPTASLTRTEVNSLIKVVADLKSKGITVVFVSHKLDEVMEISDRITVIRDGKTIGTYPAEEMNSDELAFLMTGQRFEYSPLGEYKQQGDVKLEVTNLTKKGQFNDINLQVRAGEIVSITGLLGSGRTELCLALFGMTRPDSGQMKVNGKLVEFSSNREAIAHGIGYVSEDRMSTGLVMEQSIQDNTTATVLSRLKKPNGFLDHAKATNLVKRLISSLSIKVADPMLPVTSLSGGNAQRISIAKWIAAEPDVLILDSPTVGVDIANKESIYQIAKDLALKGMAIIMVSDEIPEVFYNSHRVIVMKDGHFSHEFHPITSSEKEIMEAVNA</sequence>
<organism evidence="10 11">
    <name type="scientific">Photobacterium profundum (strain SS9)</name>
    <dbReference type="NCBI Taxonomy" id="298386"/>
    <lineage>
        <taxon>Bacteria</taxon>
        <taxon>Pseudomonadati</taxon>
        <taxon>Pseudomonadota</taxon>
        <taxon>Gammaproteobacteria</taxon>
        <taxon>Vibrionales</taxon>
        <taxon>Vibrionaceae</taxon>
        <taxon>Photobacterium</taxon>
    </lineage>
</organism>
<dbReference type="PANTHER" id="PTHR43790">
    <property type="entry name" value="CARBOHYDRATE TRANSPORT ATP-BINDING PROTEIN MG119-RELATED"/>
    <property type="match status" value="1"/>
</dbReference>
<dbReference type="InterPro" id="IPR003593">
    <property type="entry name" value="AAA+_ATPase"/>
</dbReference>
<feature type="domain" description="ABC transporter" evidence="9">
    <location>
        <begin position="16"/>
        <end position="253"/>
    </location>
</feature>
<dbReference type="EMBL" id="CR378677">
    <property type="protein sequence ID" value="CAG22591.1"/>
    <property type="molecule type" value="Genomic_DNA"/>
</dbReference>
<gene>
    <name evidence="10" type="primary">RB0303</name>
    <name evidence="10" type="ordered locus">PBPRB0719</name>
</gene>
<dbReference type="SMART" id="SM00382">
    <property type="entry name" value="AAA"/>
    <property type="match status" value="2"/>
</dbReference>
<dbReference type="GO" id="GO:0005524">
    <property type="term" value="F:ATP binding"/>
    <property type="evidence" value="ECO:0007669"/>
    <property type="project" value="UniProtKB-KW"/>
</dbReference>
<dbReference type="InterPro" id="IPR027417">
    <property type="entry name" value="P-loop_NTPase"/>
</dbReference>
<keyword evidence="11" id="KW-1185">Reference proteome</keyword>
<keyword evidence="3" id="KW-0762">Sugar transport</keyword>
<evidence type="ECO:0000256" key="2">
    <source>
        <dbReference type="ARBA" id="ARBA00022475"/>
    </source>
</evidence>
<feature type="domain" description="ABC transporter" evidence="9">
    <location>
        <begin position="263"/>
        <end position="503"/>
    </location>
</feature>
<dbReference type="SUPFAM" id="SSF52540">
    <property type="entry name" value="P-loop containing nucleoside triphosphate hydrolases"/>
    <property type="match status" value="2"/>
</dbReference>
<keyword evidence="2" id="KW-1003">Cell membrane</keyword>
<reference evidence="11" key="1">
    <citation type="journal article" date="2005" name="Science">
        <title>Life at depth: Photobacterium profundum genome sequence and expression analysis.</title>
        <authorList>
            <person name="Vezzi A."/>
            <person name="Campanaro S."/>
            <person name="D'Angelo M."/>
            <person name="Simonato F."/>
            <person name="Vitulo N."/>
            <person name="Lauro F.M."/>
            <person name="Cestaro A."/>
            <person name="Malacrida G."/>
            <person name="Simionati B."/>
            <person name="Cannata N."/>
            <person name="Romualdi C."/>
            <person name="Bartlett D.H."/>
            <person name="Valle G."/>
        </authorList>
    </citation>
    <scope>NUCLEOTIDE SEQUENCE [LARGE SCALE GENOMIC DNA]</scope>
    <source>
        <strain evidence="11">ATCC BAA-1253 / SS9</strain>
    </source>
</reference>
<protein>
    <submittedName>
        <fullName evidence="10">ATP-binding protein of ABCtransporter</fullName>
    </submittedName>
</protein>
<evidence type="ECO:0000256" key="4">
    <source>
        <dbReference type="ARBA" id="ARBA00022737"/>
    </source>
</evidence>
<dbReference type="InterPro" id="IPR017871">
    <property type="entry name" value="ABC_transporter-like_CS"/>
</dbReference>
<dbReference type="HOGENOM" id="CLU_000604_92_3_6"/>
<evidence type="ECO:0000256" key="6">
    <source>
        <dbReference type="ARBA" id="ARBA00022840"/>
    </source>
</evidence>
<proteinExistence type="predicted"/>
<accession>Q6LJD9</accession>
<dbReference type="Proteomes" id="UP000000593">
    <property type="component" value="Chromosome 2"/>
</dbReference>
<dbReference type="PROSITE" id="PS50893">
    <property type="entry name" value="ABC_TRANSPORTER_2"/>
    <property type="match status" value="2"/>
</dbReference>
<evidence type="ECO:0000313" key="10">
    <source>
        <dbReference type="EMBL" id="CAG22591.1"/>
    </source>
</evidence>
<dbReference type="PROSITE" id="PS00211">
    <property type="entry name" value="ABC_TRANSPORTER_1"/>
    <property type="match status" value="1"/>
</dbReference>
<dbReference type="KEGG" id="ppr:PBPRB0719"/>
<evidence type="ECO:0000256" key="3">
    <source>
        <dbReference type="ARBA" id="ARBA00022597"/>
    </source>
</evidence>
<evidence type="ECO:0000313" key="11">
    <source>
        <dbReference type="Proteomes" id="UP000000593"/>
    </source>
</evidence>
<dbReference type="STRING" id="298386.PBPRB0719"/>
<evidence type="ECO:0000256" key="1">
    <source>
        <dbReference type="ARBA" id="ARBA00022448"/>
    </source>
</evidence>
<dbReference type="Pfam" id="PF00005">
    <property type="entry name" value="ABC_tran"/>
    <property type="match status" value="2"/>
</dbReference>
<keyword evidence="6 10" id="KW-0067">ATP-binding</keyword>
<keyword evidence="5" id="KW-0547">Nucleotide-binding</keyword>
<evidence type="ECO:0000256" key="8">
    <source>
        <dbReference type="ARBA" id="ARBA00023136"/>
    </source>
</evidence>
<dbReference type="CDD" id="cd03216">
    <property type="entry name" value="ABC_Carb_Monos_I"/>
    <property type="match status" value="1"/>
</dbReference>
<evidence type="ECO:0000256" key="7">
    <source>
        <dbReference type="ARBA" id="ARBA00022967"/>
    </source>
</evidence>